<evidence type="ECO:0000259" key="4">
    <source>
        <dbReference type="PROSITE" id="PS50002"/>
    </source>
</evidence>
<feature type="domain" description="SH3" evidence="4">
    <location>
        <begin position="30"/>
        <end position="118"/>
    </location>
</feature>
<sequence>MDVDLAGGWSDVWRLIKCLTLSPVSLQLSGGCELVVVLLDFSSGAAGELSVRCGQTVELVERSADRPGWCLVRTTDQSPQLVRNQTSPRQKQILQLLISPVSLQEGLLPMSALCLSHSHSAADMEGLIPASTTSSSTSSTCTTTSSSCNSSTTTSSSNASSTVSKGRFISLQDATSWSNTELPPGLQINKNNFMVKRARAQKRLNFTI</sequence>
<dbReference type="Gene3D" id="2.30.30.40">
    <property type="entry name" value="SH3 Domains"/>
    <property type="match status" value="1"/>
</dbReference>
<dbReference type="PROSITE" id="PS50002">
    <property type="entry name" value="SH3"/>
    <property type="match status" value="1"/>
</dbReference>
<evidence type="ECO:0000256" key="1">
    <source>
        <dbReference type="ARBA" id="ARBA00022443"/>
    </source>
</evidence>
<reference evidence="5" key="1">
    <citation type="submission" date="2020-03" db="EMBL/GenBank/DDBJ databases">
        <authorList>
            <person name="Weist P."/>
        </authorList>
    </citation>
    <scope>NUCLEOTIDE SEQUENCE</scope>
</reference>
<dbReference type="AlphaFoldDB" id="A0A9N7U742"/>
<keyword evidence="6" id="KW-1185">Reference proteome</keyword>
<dbReference type="EMBL" id="CADEAL010000799">
    <property type="protein sequence ID" value="CAB1425392.1"/>
    <property type="molecule type" value="Genomic_DNA"/>
</dbReference>
<evidence type="ECO:0000256" key="2">
    <source>
        <dbReference type="PROSITE-ProRule" id="PRU00192"/>
    </source>
</evidence>
<protein>
    <recommendedName>
        <fullName evidence="4">SH3 domain-containing protein</fullName>
    </recommendedName>
</protein>
<name>A0A9N7U742_PLEPL</name>
<dbReference type="InterPro" id="IPR001452">
    <property type="entry name" value="SH3_domain"/>
</dbReference>
<feature type="region of interest" description="Disordered" evidence="3">
    <location>
        <begin position="131"/>
        <end position="162"/>
    </location>
</feature>
<evidence type="ECO:0000313" key="6">
    <source>
        <dbReference type="Proteomes" id="UP001153269"/>
    </source>
</evidence>
<proteinExistence type="predicted"/>
<dbReference type="InterPro" id="IPR036028">
    <property type="entry name" value="SH3-like_dom_sf"/>
</dbReference>
<dbReference type="SUPFAM" id="SSF50044">
    <property type="entry name" value="SH3-domain"/>
    <property type="match status" value="1"/>
</dbReference>
<keyword evidence="1 2" id="KW-0728">SH3 domain</keyword>
<comment type="caution">
    <text evidence="5">The sequence shown here is derived from an EMBL/GenBank/DDBJ whole genome shotgun (WGS) entry which is preliminary data.</text>
</comment>
<gene>
    <name evidence="5" type="ORF">PLEPLA_LOCUS13322</name>
</gene>
<organism evidence="5 6">
    <name type="scientific">Pleuronectes platessa</name>
    <name type="common">European plaice</name>
    <dbReference type="NCBI Taxonomy" id="8262"/>
    <lineage>
        <taxon>Eukaryota</taxon>
        <taxon>Metazoa</taxon>
        <taxon>Chordata</taxon>
        <taxon>Craniata</taxon>
        <taxon>Vertebrata</taxon>
        <taxon>Euteleostomi</taxon>
        <taxon>Actinopterygii</taxon>
        <taxon>Neopterygii</taxon>
        <taxon>Teleostei</taxon>
        <taxon>Neoteleostei</taxon>
        <taxon>Acanthomorphata</taxon>
        <taxon>Carangaria</taxon>
        <taxon>Pleuronectiformes</taxon>
        <taxon>Pleuronectoidei</taxon>
        <taxon>Pleuronectidae</taxon>
        <taxon>Pleuronectes</taxon>
    </lineage>
</organism>
<evidence type="ECO:0000313" key="5">
    <source>
        <dbReference type="EMBL" id="CAB1425392.1"/>
    </source>
</evidence>
<evidence type="ECO:0000256" key="3">
    <source>
        <dbReference type="SAM" id="MobiDB-lite"/>
    </source>
</evidence>
<accession>A0A9N7U742</accession>
<dbReference type="Proteomes" id="UP001153269">
    <property type="component" value="Unassembled WGS sequence"/>
</dbReference>